<feature type="domain" description="HTH luxR-type" evidence="2">
    <location>
        <begin position="13"/>
        <end position="78"/>
    </location>
</feature>
<keyword evidence="1" id="KW-1133">Transmembrane helix</keyword>
<comment type="caution">
    <text evidence="3">The sequence shown here is derived from an EMBL/GenBank/DDBJ whole genome shotgun (WGS) entry which is preliminary data.</text>
</comment>
<dbReference type="InterPro" id="IPR036388">
    <property type="entry name" value="WH-like_DNA-bd_sf"/>
</dbReference>
<dbReference type="Proteomes" id="UP000569732">
    <property type="component" value="Unassembled WGS sequence"/>
</dbReference>
<dbReference type="RefSeq" id="WP_180571891.1">
    <property type="nucleotide sequence ID" value="NZ_JACCKB010000190.1"/>
</dbReference>
<dbReference type="EMBL" id="JACCKB010000190">
    <property type="protein sequence ID" value="NYZ69932.1"/>
    <property type="molecule type" value="Genomic_DNA"/>
</dbReference>
<accession>A0A853IDJ5</accession>
<feature type="transmembrane region" description="Helical" evidence="1">
    <location>
        <begin position="84"/>
        <end position="104"/>
    </location>
</feature>
<dbReference type="InterPro" id="IPR000792">
    <property type="entry name" value="Tscrpt_reg_LuxR_C"/>
</dbReference>
<gene>
    <name evidence="3" type="ORF">H0A36_28360</name>
</gene>
<evidence type="ECO:0000256" key="1">
    <source>
        <dbReference type="SAM" id="Phobius"/>
    </source>
</evidence>
<dbReference type="Pfam" id="PF00196">
    <property type="entry name" value="GerE"/>
    <property type="match status" value="1"/>
</dbReference>
<evidence type="ECO:0000313" key="3">
    <source>
        <dbReference type="EMBL" id="NYZ69932.1"/>
    </source>
</evidence>
<sequence length="147" mass="16615">MDGNTITDGTWNAHLENPYLAPRETLYCLGLLSGKTDKTIARDHDIEPQSVSSRIKNVHYKLKTANRAHLVAELIRLKIVTLNVSPMVMMLLAVFVVNSVPLVVNDNPDKPRQVRIVQRTGRRPEYLPLDNNIKGDELCLKTQLYIA</sequence>
<name>A0A853IDJ5_9GAMM</name>
<keyword evidence="4" id="KW-1185">Reference proteome</keyword>
<evidence type="ECO:0000313" key="4">
    <source>
        <dbReference type="Proteomes" id="UP000569732"/>
    </source>
</evidence>
<dbReference type="InterPro" id="IPR016032">
    <property type="entry name" value="Sig_transdc_resp-reg_C-effctor"/>
</dbReference>
<dbReference type="Gene3D" id="1.10.10.10">
    <property type="entry name" value="Winged helix-like DNA-binding domain superfamily/Winged helix DNA-binding domain"/>
    <property type="match status" value="1"/>
</dbReference>
<reference evidence="3 4" key="1">
    <citation type="submission" date="2020-07" db="EMBL/GenBank/DDBJ databases">
        <title>Endozoicomonas sp. nov., isolated from sediment.</title>
        <authorList>
            <person name="Gu T."/>
        </authorList>
    </citation>
    <scope>NUCLEOTIDE SEQUENCE [LARGE SCALE GENOMIC DNA]</scope>
    <source>
        <strain evidence="3 4">SM1973</strain>
    </source>
</reference>
<dbReference type="SMART" id="SM00421">
    <property type="entry name" value="HTH_LUXR"/>
    <property type="match status" value="1"/>
</dbReference>
<dbReference type="GO" id="GO:0003677">
    <property type="term" value="F:DNA binding"/>
    <property type="evidence" value="ECO:0007669"/>
    <property type="project" value="InterPro"/>
</dbReference>
<proteinExistence type="predicted"/>
<dbReference type="SUPFAM" id="SSF46894">
    <property type="entry name" value="C-terminal effector domain of the bipartite response regulators"/>
    <property type="match status" value="1"/>
</dbReference>
<dbReference type="PROSITE" id="PS50043">
    <property type="entry name" value="HTH_LUXR_2"/>
    <property type="match status" value="1"/>
</dbReference>
<keyword evidence="1" id="KW-0812">Transmembrane</keyword>
<evidence type="ECO:0000259" key="2">
    <source>
        <dbReference type="PROSITE" id="PS50043"/>
    </source>
</evidence>
<protein>
    <recommendedName>
        <fullName evidence="2">HTH luxR-type domain-containing protein</fullName>
    </recommendedName>
</protein>
<dbReference type="GO" id="GO:0006355">
    <property type="term" value="P:regulation of DNA-templated transcription"/>
    <property type="evidence" value="ECO:0007669"/>
    <property type="project" value="InterPro"/>
</dbReference>
<organism evidence="3 4">
    <name type="scientific">Spartinivicinus marinus</name>
    <dbReference type="NCBI Taxonomy" id="2994442"/>
    <lineage>
        <taxon>Bacteria</taxon>
        <taxon>Pseudomonadati</taxon>
        <taxon>Pseudomonadota</taxon>
        <taxon>Gammaproteobacteria</taxon>
        <taxon>Oceanospirillales</taxon>
        <taxon>Zooshikellaceae</taxon>
        <taxon>Spartinivicinus</taxon>
    </lineage>
</organism>
<keyword evidence="1" id="KW-0472">Membrane</keyword>
<dbReference type="AlphaFoldDB" id="A0A853IDJ5"/>